<reference evidence="2 3" key="1">
    <citation type="submission" date="2019-06" db="EMBL/GenBank/DDBJ databases">
        <title>Metagenome assembled Genome of Spiribacter salinus SL48-SHIP from the microbial mat of Salt Lake 48 (Novosibirsk region, Russia).</title>
        <authorList>
            <person name="Shipova A."/>
            <person name="Rozanov A.S."/>
            <person name="Bryanskaya A.V."/>
            <person name="Peltek S.E."/>
        </authorList>
    </citation>
    <scope>NUCLEOTIDE SEQUENCE [LARGE SCALE GENOMIC DNA]</scope>
    <source>
        <strain evidence="2">SL48-SHIP-2</strain>
    </source>
</reference>
<organism evidence="2 3">
    <name type="scientific">Spiribacter salinus</name>
    <dbReference type="NCBI Taxonomy" id="1335746"/>
    <lineage>
        <taxon>Bacteria</taxon>
        <taxon>Pseudomonadati</taxon>
        <taxon>Pseudomonadota</taxon>
        <taxon>Gammaproteobacteria</taxon>
        <taxon>Chromatiales</taxon>
        <taxon>Ectothiorhodospiraceae</taxon>
        <taxon>Spiribacter</taxon>
    </lineage>
</organism>
<evidence type="ECO:0008006" key="4">
    <source>
        <dbReference type="Google" id="ProtNLM"/>
    </source>
</evidence>
<evidence type="ECO:0000313" key="2">
    <source>
        <dbReference type="EMBL" id="TQE99066.1"/>
    </source>
</evidence>
<dbReference type="AlphaFoldDB" id="A0A540VQX0"/>
<protein>
    <recommendedName>
        <fullName evidence="4">Helix-turn-helix domain-containing protein</fullName>
    </recommendedName>
</protein>
<proteinExistence type="predicted"/>
<dbReference type="Proteomes" id="UP000315400">
    <property type="component" value="Unassembled WGS sequence"/>
</dbReference>
<feature type="compositionally biased region" description="Basic and acidic residues" evidence="1">
    <location>
        <begin position="133"/>
        <end position="143"/>
    </location>
</feature>
<evidence type="ECO:0000256" key="1">
    <source>
        <dbReference type="SAM" id="MobiDB-lite"/>
    </source>
</evidence>
<feature type="region of interest" description="Disordered" evidence="1">
    <location>
        <begin position="122"/>
        <end position="143"/>
    </location>
</feature>
<gene>
    <name evidence="2" type="ORF">FKY71_10580</name>
</gene>
<sequence length="143" mass="16040">MAGGKQRYQKRRNKHTFAGIPHDVLKTEKYASLSGWAVKLLVDVVAQYTGRNNGDLQASWSCMQKVGWRSKGTLASATTELLEAGFLVKTRQGGRNHCSLYAITWEPIHHCPDKRTKQHKLDVNPTNVAPGTWKDEPTARRIA</sequence>
<dbReference type="EMBL" id="VIFK01000097">
    <property type="protein sequence ID" value="TQE99066.1"/>
    <property type="molecule type" value="Genomic_DNA"/>
</dbReference>
<accession>A0A540VQX0</accession>
<comment type="caution">
    <text evidence="2">The sequence shown here is derived from an EMBL/GenBank/DDBJ whole genome shotgun (WGS) entry which is preliminary data.</text>
</comment>
<evidence type="ECO:0000313" key="3">
    <source>
        <dbReference type="Proteomes" id="UP000315400"/>
    </source>
</evidence>
<name>A0A540VQX0_9GAMM</name>